<dbReference type="RefSeq" id="WP_379836220.1">
    <property type="nucleotide sequence ID" value="NZ_JBHRYQ010000001.1"/>
</dbReference>
<feature type="transmembrane region" description="Helical" evidence="1">
    <location>
        <begin position="148"/>
        <end position="172"/>
    </location>
</feature>
<feature type="transmembrane region" description="Helical" evidence="1">
    <location>
        <begin position="192"/>
        <end position="221"/>
    </location>
</feature>
<dbReference type="EMBL" id="JBHRYQ010000001">
    <property type="protein sequence ID" value="MFC3810250.1"/>
    <property type="molecule type" value="Genomic_DNA"/>
</dbReference>
<protein>
    <submittedName>
        <fullName evidence="2">MlaE family ABC transporter permease</fullName>
    </submittedName>
</protein>
<dbReference type="Proteomes" id="UP001595616">
    <property type="component" value="Unassembled WGS sequence"/>
</dbReference>
<keyword evidence="1" id="KW-0812">Transmembrane</keyword>
<accession>A0ABV7YVA0</accession>
<feature type="transmembrane region" description="Helical" evidence="1">
    <location>
        <begin position="233"/>
        <end position="255"/>
    </location>
</feature>
<dbReference type="Pfam" id="PF02405">
    <property type="entry name" value="MlaE"/>
    <property type="match status" value="1"/>
</dbReference>
<comment type="caution">
    <text evidence="2">The sequence shown here is derived from an EMBL/GenBank/DDBJ whole genome shotgun (WGS) entry which is preliminary data.</text>
</comment>
<proteinExistence type="predicted"/>
<evidence type="ECO:0000313" key="3">
    <source>
        <dbReference type="Proteomes" id="UP001595616"/>
    </source>
</evidence>
<organism evidence="2 3">
    <name type="scientific">Lacihabitans lacunae</name>
    <dbReference type="NCBI Taxonomy" id="1028214"/>
    <lineage>
        <taxon>Bacteria</taxon>
        <taxon>Pseudomonadati</taxon>
        <taxon>Bacteroidota</taxon>
        <taxon>Cytophagia</taxon>
        <taxon>Cytophagales</taxon>
        <taxon>Leadbetterellaceae</taxon>
        <taxon>Lacihabitans</taxon>
    </lineage>
</organism>
<gene>
    <name evidence="2" type="ORF">ACFOOI_06265</name>
</gene>
<dbReference type="InterPro" id="IPR030802">
    <property type="entry name" value="Permease_MalE"/>
</dbReference>
<evidence type="ECO:0000313" key="2">
    <source>
        <dbReference type="EMBL" id="MFC3810250.1"/>
    </source>
</evidence>
<feature type="transmembrane region" description="Helical" evidence="1">
    <location>
        <begin position="86"/>
        <end position="109"/>
    </location>
</feature>
<keyword evidence="3" id="KW-1185">Reference proteome</keyword>
<name>A0ABV7YVA0_9BACT</name>
<feature type="transmembrane region" description="Helical" evidence="1">
    <location>
        <begin position="55"/>
        <end position="74"/>
    </location>
</feature>
<evidence type="ECO:0000256" key="1">
    <source>
        <dbReference type="SAM" id="Phobius"/>
    </source>
</evidence>
<keyword evidence="1" id="KW-1133">Transmembrane helix</keyword>
<keyword evidence="1" id="KW-0472">Membrane</keyword>
<reference evidence="3" key="1">
    <citation type="journal article" date="2019" name="Int. J. Syst. Evol. Microbiol.">
        <title>The Global Catalogue of Microorganisms (GCM) 10K type strain sequencing project: providing services to taxonomists for standard genome sequencing and annotation.</title>
        <authorList>
            <consortium name="The Broad Institute Genomics Platform"/>
            <consortium name="The Broad Institute Genome Sequencing Center for Infectious Disease"/>
            <person name="Wu L."/>
            <person name="Ma J."/>
        </authorList>
    </citation>
    <scope>NUCLEOTIDE SEQUENCE [LARGE SCALE GENOMIC DNA]</scope>
    <source>
        <strain evidence="3">CECT 7956</strain>
    </source>
</reference>
<dbReference type="PANTHER" id="PTHR30188">
    <property type="entry name" value="ABC TRANSPORTER PERMEASE PROTEIN-RELATED"/>
    <property type="match status" value="1"/>
</dbReference>
<sequence>MMTNEDPFISTKVDSWLIKIYNGYSFGIRFFTDFSFEKLVFSEFINQCYQIGLKTLPLISLTGFVTGFVFTMQSRPSLQDFGATSWLPSLVAIAIVRALATLVTAIIAAGRVGSNIGAELGSMKVTEQIDAMEVSAVNPYNYLVINRVLATTICIPILSFYAALVALTGSFLNVYANESTNLISYLYSAFESIGFLDISSALIKAISFGFTIGMVSCYAGFHAEKGTLGVGKAANTSVVKSIFIIFILEMFIVQITNSFR</sequence>